<dbReference type="PANTHER" id="PTHR46637">
    <property type="entry name" value="TIS1421-TRANSPOSASE PROTEIN A"/>
    <property type="match status" value="1"/>
</dbReference>
<reference evidence="2 3" key="1">
    <citation type="submission" date="2024-07" db="EMBL/GenBank/DDBJ databases">
        <title>A survey of Mimosa microsymbionts across Brazilian biomes reveals a high diversity of Paraburkholderia nodulating endemic species, but also that Cupriavidus is common as a symbiont of widespread species.</title>
        <authorList>
            <person name="Rouws L."/>
            <person name="Barauna A."/>
            <person name="Beukes C."/>
            <person name="Rouws J.R.C."/>
            <person name="De Faria S.M."/>
            <person name="Gross E."/>
            <person name="Bueno Dos Reis Junior F."/>
            <person name="Simon M.F."/>
            <person name="Maluk M."/>
            <person name="Odee D.W."/>
            <person name="Kenicer G."/>
            <person name="Young J.P.W."/>
            <person name="Reis V.M."/>
            <person name="Zilli J."/>
            <person name="James E.K."/>
        </authorList>
    </citation>
    <scope>NUCLEOTIDE SEQUENCE [LARGE SCALE GENOMIC DNA]</scope>
    <source>
        <strain evidence="2 3">BR14375</strain>
    </source>
</reference>
<dbReference type="Pfam" id="PF13340">
    <property type="entry name" value="DUF4096"/>
    <property type="match status" value="1"/>
</dbReference>
<dbReference type="PANTHER" id="PTHR46637:SF1">
    <property type="entry name" value="BLL5188 PROTEIN"/>
    <property type="match status" value="1"/>
</dbReference>
<name>A0ABV3WGY9_9BURK</name>
<protein>
    <submittedName>
        <fullName evidence="2">Transposase</fullName>
    </submittedName>
</protein>
<evidence type="ECO:0000259" key="1">
    <source>
        <dbReference type="Pfam" id="PF13340"/>
    </source>
</evidence>
<proteinExistence type="predicted"/>
<dbReference type="InterPro" id="IPR025161">
    <property type="entry name" value="IS402-like_dom"/>
</dbReference>
<feature type="domain" description="Insertion element IS402-like" evidence="1">
    <location>
        <begin position="27"/>
        <end position="102"/>
    </location>
</feature>
<dbReference type="EMBL" id="JBFPKE010000008">
    <property type="protein sequence ID" value="MEX3752493.1"/>
    <property type="molecule type" value="Genomic_DNA"/>
</dbReference>
<dbReference type="RefSeq" id="WP_368578259.1">
    <property type="nucleotide sequence ID" value="NZ_CP168531.1"/>
</dbReference>
<evidence type="ECO:0000313" key="2">
    <source>
        <dbReference type="EMBL" id="MEX3752493.1"/>
    </source>
</evidence>
<dbReference type="InterPro" id="IPR052909">
    <property type="entry name" value="Transposase_6_like"/>
</dbReference>
<accession>A0ABV3WGY9</accession>
<comment type="caution">
    <text evidence="2">The sequence shown here is derived from an EMBL/GenBank/DDBJ whole genome shotgun (WGS) entry which is preliminary data.</text>
</comment>
<dbReference type="Proteomes" id="UP001558535">
    <property type="component" value="Unassembled WGS sequence"/>
</dbReference>
<gene>
    <name evidence="2" type="ORF">AB3X84_21105</name>
</gene>
<evidence type="ECO:0000313" key="3">
    <source>
        <dbReference type="Proteomes" id="UP001558535"/>
    </source>
</evidence>
<organism evidence="2 3">
    <name type="scientific">Paraburkholderia phenoliruptrix</name>
    <dbReference type="NCBI Taxonomy" id="252970"/>
    <lineage>
        <taxon>Bacteria</taxon>
        <taxon>Pseudomonadati</taxon>
        <taxon>Pseudomonadota</taxon>
        <taxon>Betaproteobacteria</taxon>
        <taxon>Burkholderiales</taxon>
        <taxon>Burkholderiaceae</taxon>
        <taxon>Paraburkholderia</taxon>
    </lineage>
</organism>
<keyword evidence="3" id="KW-1185">Reference proteome</keyword>
<sequence>MFWFQASGYLCRVSDKGEAMNPYRDINDEEWQRIAPLLPELRPRSELRGRPLANTRSVLNGVLWVMYSGATWSAMPRKYPSYQTCHRRFKAWYQSGVLKRVMEQLFGAASEELCSMMEARMRTHLSAEQRGVVAAEKAAAPVAPAVYSPPPAKPLPSSPFAFASPFKHAA</sequence>